<keyword evidence="1" id="KW-0732">Signal</keyword>
<name>A0ABQ4NI08_9RHOB</name>
<sequence length="49" mass="4743">MKRFILPLVLLSLAACGVDGEPVAPAEAEATSTGISLTGSASLGVGGTL</sequence>
<proteinExistence type="predicted"/>
<dbReference type="EMBL" id="BPFH01000001">
    <property type="protein sequence ID" value="GIT94057.1"/>
    <property type="molecule type" value="Genomic_DNA"/>
</dbReference>
<feature type="chain" id="PRO_5047366158" description="Argininosuccinate lyase" evidence="1">
    <location>
        <begin position="18"/>
        <end position="49"/>
    </location>
</feature>
<evidence type="ECO:0000313" key="3">
    <source>
        <dbReference type="Proteomes" id="UP000786693"/>
    </source>
</evidence>
<evidence type="ECO:0008006" key="4">
    <source>
        <dbReference type="Google" id="ProtNLM"/>
    </source>
</evidence>
<reference evidence="2 3" key="1">
    <citation type="submission" date="2021-05" db="EMBL/GenBank/DDBJ databases">
        <title>Bacteria Genome sequencing.</title>
        <authorList>
            <person name="Takabe Y."/>
            <person name="Nakajima Y."/>
            <person name="Suzuki S."/>
            <person name="Shiozaki T."/>
        </authorList>
    </citation>
    <scope>NUCLEOTIDE SEQUENCE [LARGE SCALE GENOMIC DNA]</scope>
    <source>
        <strain evidence="2 3">AI_62</strain>
    </source>
</reference>
<dbReference type="Proteomes" id="UP000786693">
    <property type="component" value="Unassembled WGS sequence"/>
</dbReference>
<gene>
    <name evidence="2" type="ORF">JANAI62_06800</name>
</gene>
<evidence type="ECO:0000256" key="1">
    <source>
        <dbReference type="SAM" id="SignalP"/>
    </source>
</evidence>
<evidence type="ECO:0000313" key="2">
    <source>
        <dbReference type="EMBL" id="GIT94057.1"/>
    </source>
</evidence>
<feature type="signal peptide" evidence="1">
    <location>
        <begin position="1"/>
        <end position="17"/>
    </location>
</feature>
<dbReference type="RefSeq" id="WP_220747555.1">
    <property type="nucleotide sequence ID" value="NZ_BPFH01000001.1"/>
</dbReference>
<comment type="caution">
    <text evidence="2">The sequence shown here is derived from an EMBL/GenBank/DDBJ whole genome shotgun (WGS) entry which is preliminary data.</text>
</comment>
<keyword evidence="3" id="KW-1185">Reference proteome</keyword>
<protein>
    <recommendedName>
        <fullName evidence="4">Argininosuccinate lyase</fullName>
    </recommendedName>
</protein>
<organism evidence="2 3">
    <name type="scientific">Jannaschia pagri</name>
    <dbReference type="NCBI Taxonomy" id="2829797"/>
    <lineage>
        <taxon>Bacteria</taxon>
        <taxon>Pseudomonadati</taxon>
        <taxon>Pseudomonadota</taxon>
        <taxon>Alphaproteobacteria</taxon>
        <taxon>Rhodobacterales</taxon>
        <taxon>Roseobacteraceae</taxon>
        <taxon>Jannaschia</taxon>
    </lineage>
</organism>
<accession>A0ABQ4NI08</accession>
<dbReference type="PROSITE" id="PS51257">
    <property type="entry name" value="PROKAR_LIPOPROTEIN"/>
    <property type="match status" value="1"/>
</dbReference>